<dbReference type="PROSITE" id="PS50200">
    <property type="entry name" value="RA"/>
    <property type="match status" value="1"/>
</dbReference>
<dbReference type="SMART" id="SM00314">
    <property type="entry name" value="RA"/>
    <property type="match status" value="1"/>
</dbReference>
<dbReference type="OrthoDB" id="74314at2759"/>
<sequence>MPQFSLKNHQLVHHVTTLAQKILLFLFTPDYIASSSYTNKRDLLRDTFLIWHTLGANEIHSSYHLVASSSAPPPQHSHHDGGLMEEPTAPTAPESSVFGGIHLNISNLFTGGVSQFLGQFRKKTPSSPTSPAPSLPPPQHHGRPAPEVLSCTSASLSSSATTKSTNPHRESCYLNRYSLSDESGSCSSSFDEGREGGESFELIEFPSLSGEETGSGHSFFDSQSSNPAWCDHCGQIIWGIYDNIVLRKKEEDTLADVSELWGDEEGKEENEREGSRSPVEEDEGTLKVSHAGSIESSFEGPEEEEEDELEGGNSHTLSSIKSDSVYSLSQAINHPGELHSSIELYNSIFPPGQKTILEEDDGINGFIRVTMNLRRPINVIAGMRPPSIYRMDESMEKQRTLTTFHLAPNTVKAIHVNSSTSTRDVIRFLLAKFRIADNPHKYALYERYSYSQDYINKDELPLLLTLRWATNGLLDQRSLVLQENDPGEICWEAFSSPELKNFLVILDREEACGERLTTITHSAAVVTCQFIYQIAQYFLESSTSIGPSIRNLYEAKKRSAFCA</sequence>
<proteinExistence type="predicted"/>
<dbReference type="Gene3D" id="3.10.20.90">
    <property type="entry name" value="Phosphatidylinositol 3-kinase Catalytic Subunit, Chain A, domain 1"/>
    <property type="match status" value="1"/>
</dbReference>
<protein>
    <submittedName>
        <fullName evidence="2">RASSF1</fullName>
    </submittedName>
</protein>
<dbReference type="Gene3D" id="3.30.60.20">
    <property type="match status" value="1"/>
</dbReference>
<feature type="compositionally biased region" description="Acidic residues" evidence="1">
    <location>
        <begin position="300"/>
        <end position="310"/>
    </location>
</feature>
<dbReference type="EMBL" id="HG994580">
    <property type="protein sequence ID" value="CAF2783020.1"/>
    <property type="molecule type" value="Genomic_DNA"/>
</dbReference>
<evidence type="ECO:0000313" key="2">
    <source>
        <dbReference type="EMBL" id="CAF2783020.1"/>
    </source>
</evidence>
<feature type="region of interest" description="Disordered" evidence="1">
    <location>
        <begin position="66"/>
        <end position="96"/>
    </location>
</feature>
<keyword evidence="3" id="KW-1185">Reference proteome</keyword>
<evidence type="ECO:0000313" key="3">
    <source>
        <dbReference type="Proteomes" id="UP000675881"/>
    </source>
</evidence>
<dbReference type="Pfam" id="PF00788">
    <property type="entry name" value="RA"/>
    <property type="match status" value="1"/>
</dbReference>
<dbReference type="GO" id="GO:0007165">
    <property type="term" value="P:signal transduction"/>
    <property type="evidence" value="ECO:0007669"/>
    <property type="project" value="InterPro"/>
</dbReference>
<feature type="compositionally biased region" description="Basic and acidic residues" evidence="1">
    <location>
        <begin position="269"/>
        <end position="279"/>
    </location>
</feature>
<dbReference type="PANTHER" id="PTHR22738">
    <property type="entry name" value="RASSF"/>
    <property type="match status" value="1"/>
</dbReference>
<dbReference type="AlphaFoldDB" id="A0A7R8CH80"/>
<reference evidence="2" key="1">
    <citation type="submission" date="2021-02" db="EMBL/GenBank/DDBJ databases">
        <authorList>
            <person name="Bekaert M."/>
        </authorList>
    </citation>
    <scope>NUCLEOTIDE SEQUENCE</scope>
    <source>
        <strain evidence="2">IoA-00</strain>
    </source>
</reference>
<dbReference type="InterPro" id="IPR000159">
    <property type="entry name" value="RA_dom"/>
</dbReference>
<feature type="compositionally biased region" description="Low complexity" evidence="1">
    <location>
        <begin position="149"/>
        <end position="165"/>
    </location>
</feature>
<gene>
    <name evidence="2" type="ORF">LSAA_1010</name>
</gene>
<feature type="region of interest" description="Disordered" evidence="1">
    <location>
        <begin position="120"/>
        <end position="167"/>
    </location>
</feature>
<evidence type="ECO:0000256" key="1">
    <source>
        <dbReference type="SAM" id="MobiDB-lite"/>
    </source>
</evidence>
<dbReference type="InterPro" id="IPR029071">
    <property type="entry name" value="Ubiquitin-like_domsf"/>
</dbReference>
<dbReference type="PANTHER" id="PTHR22738:SF10">
    <property type="entry name" value="RAS ASSOCIATION DOMAIN-CONTAINING PROTEIN 1 HOMOLOG"/>
    <property type="match status" value="1"/>
</dbReference>
<feature type="region of interest" description="Disordered" evidence="1">
    <location>
        <begin position="258"/>
        <end position="318"/>
    </location>
</feature>
<dbReference type="SUPFAM" id="SSF54236">
    <property type="entry name" value="Ubiquitin-like"/>
    <property type="match status" value="1"/>
</dbReference>
<dbReference type="InterPro" id="IPR033614">
    <property type="entry name" value="RASSF1-6"/>
</dbReference>
<dbReference type="Proteomes" id="UP000675881">
    <property type="component" value="Chromosome 1"/>
</dbReference>
<dbReference type="Gene3D" id="1.20.5.110">
    <property type="match status" value="1"/>
</dbReference>
<dbReference type="CDD" id="cd01778">
    <property type="entry name" value="RA_RASSF1_like"/>
    <property type="match status" value="1"/>
</dbReference>
<dbReference type="Pfam" id="PF16517">
    <property type="entry name" value="Nore1-SARAH"/>
    <property type="match status" value="1"/>
</dbReference>
<feature type="compositionally biased region" description="Pro residues" evidence="1">
    <location>
        <begin position="128"/>
        <end position="139"/>
    </location>
</feature>
<name>A0A7R8CH80_LEPSM</name>
<accession>A0A7R8CH80</accession>
<organism evidence="2 3">
    <name type="scientific">Lepeophtheirus salmonis</name>
    <name type="common">Salmon louse</name>
    <name type="synonym">Caligus salmonis</name>
    <dbReference type="NCBI Taxonomy" id="72036"/>
    <lineage>
        <taxon>Eukaryota</taxon>
        <taxon>Metazoa</taxon>
        <taxon>Ecdysozoa</taxon>
        <taxon>Arthropoda</taxon>
        <taxon>Crustacea</taxon>
        <taxon>Multicrustacea</taxon>
        <taxon>Hexanauplia</taxon>
        <taxon>Copepoda</taxon>
        <taxon>Siphonostomatoida</taxon>
        <taxon>Caligidae</taxon>
        <taxon>Lepeophtheirus</taxon>
    </lineage>
</organism>
<dbReference type="InterPro" id="IPR011524">
    <property type="entry name" value="SARAH_dom"/>
</dbReference>